<comment type="caution">
    <text evidence="10">The sequence shown here is derived from an EMBL/GenBank/DDBJ whole genome shotgun (WGS) entry which is preliminary data.</text>
</comment>
<dbReference type="PROSITE" id="PS51352">
    <property type="entry name" value="THIOREDOXIN_2"/>
    <property type="match status" value="1"/>
</dbReference>
<proteinExistence type="inferred from homology"/>
<evidence type="ECO:0000256" key="8">
    <source>
        <dbReference type="PIRNR" id="PIRNR000077"/>
    </source>
</evidence>
<dbReference type="InterPro" id="IPR005746">
    <property type="entry name" value="Thioredoxin"/>
</dbReference>
<dbReference type="Gene3D" id="3.40.30.10">
    <property type="entry name" value="Glutaredoxin"/>
    <property type="match status" value="1"/>
</dbReference>
<comment type="similarity">
    <text evidence="1 8">Belongs to the thioredoxin family.</text>
</comment>
<evidence type="ECO:0000256" key="4">
    <source>
        <dbReference type="ARBA" id="ARBA00022982"/>
    </source>
</evidence>
<dbReference type="CDD" id="cd02947">
    <property type="entry name" value="TRX_family"/>
    <property type="match status" value="1"/>
</dbReference>
<dbReference type="PRINTS" id="PR00421">
    <property type="entry name" value="THIOREDOXIN"/>
</dbReference>
<dbReference type="Proteomes" id="UP001252875">
    <property type="component" value="Unassembled WGS sequence"/>
</dbReference>
<evidence type="ECO:0000259" key="9">
    <source>
        <dbReference type="PROSITE" id="PS51352"/>
    </source>
</evidence>
<keyword evidence="11" id="KW-1185">Reference proteome</keyword>
<dbReference type="Pfam" id="PF00085">
    <property type="entry name" value="Thioredoxin"/>
    <property type="match status" value="1"/>
</dbReference>
<evidence type="ECO:0000313" key="11">
    <source>
        <dbReference type="Proteomes" id="UP001252875"/>
    </source>
</evidence>
<dbReference type="RefSeq" id="WP_137665664.1">
    <property type="nucleotide sequence ID" value="NZ_BJED01000027.1"/>
</dbReference>
<accession>A0ABU3EV51</accession>
<dbReference type="PROSITE" id="PS00194">
    <property type="entry name" value="THIOREDOXIN_1"/>
    <property type="match status" value="1"/>
</dbReference>
<evidence type="ECO:0000313" key="10">
    <source>
        <dbReference type="EMBL" id="MDT2598733.1"/>
    </source>
</evidence>
<name>A0ABU3EV51_9ENTE</name>
<dbReference type="PIRSF" id="PIRSF000077">
    <property type="entry name" value="Thioredoxin"/>
    <property type="match status" value="1"/>
</dbReference>
<evidence type="ECO:0000256" key="1">
    <source>
        <dbReference type="ARBA" id="ARBA00008987"/>
    </source>
</evidence>
<dbReference type="PANTHER" id="PTHR45663:SF11">
    <property type="entry name" value="GEO12009P1"/>
    <property type="match status" value="1"/>
</dbReference>
<dbReference type="InterPro" id="IPR017937">
    <property type="entry name" value="Thioredoxin_CS"/>
</dbReference>
<feature type="domain" description="Thioredoxin" evidence="9">
    <location>
        <begin position="1"/>
        <end position="102"/>
    </location>
</feature>
<keyword evidence="6" id="KW-0676">Redox-active center</keyword>
<evidence type="ECO:0000256" key="6">
    <source>
        <dbReference type="ARBA" id="ARBA00023284"/>
    </source>
</evidence>
<dbReference type="SUPFAM" id="SSF52833">
    <property type="entry name" value="Thioredoxin-like"/>
    <property type="match status" value="1"/>
</dbReference>
<gene>
    <name evidence="10" type="primary">trxA</name>
    <name evidence="10" type="ORF">P7D85_03045</name>
</gene>
<dbReference type="EMBL" id="JARPYI010000001">
    <property type="protein sequence ID" value="MDT2598733.1"/>
    <property type="molecule type" value="Genomic_DNA"/>
</dbReference>
<organism evidence="10 11">
    <name type="scientific">Enterococcus hulanensis</name>
    <dbReference type="NCBI Taxonomy" id="2559929"/>
    <lineage>
        <taxon>Bacteria</taxon>
        <taxon>Bacillati</taxon>
        <taxon>Bacillota</taxon>
        <taxon>Bacilli</taxon>
        <taxon>Lactobacillales</taxon>
        <taxon>Enterococcaceae</taxon>
        <taxon>Enterococcus</taxon>
    </lineage>
</organism>
<evidence type="ECO:0000256" key="2">
    <source>
        <dbReference type="ARBA" id="ARBA00020570"/>
    </source>
</evidence>
<dbReference type="NCBIfam" id="TIGR01068">
    <property type="entry name" value="thioredoxin"/>
    <property type="match status" value="1"/>
</dbReference>
<dbReference type="InterPro" id="IPR013766">
    <property type="entry name" value="Thioredoxin_domain"/>
</dbReference>
<protein>
    <recommendedName>
        <fullName evidence="2 7">Thioredoxin</fullName>
    </recommendedName>
</protein>
<evidence type="ECO:0000256" key="3">
    <source>
        <dbReference type="ARBA" id="ARBA00022448"/>
    </source>
</evidence>
<keyword evidence="4" id="KW-0249">Electron transport</keyword>
<sequence length="102" mass="11461">MREINDQEFANETNDGLVLIDFWAPWCGPCRMQSPILEQVAEELGDKATLVKMNVDENPETSSELGIMSIPTMIIKKDGRILDKLIGVHSKDQVTEVLNQFA</sequence>
<evidence type="ECO:0000256" key="7">
    <source>
        <dbReference type="NCBIfam" id="TIGR01068"/>
    </source>
</evidence>
<reference evidence="10 11" key="1">
    <citation type="submission" date="2023-03" db="EMBL/GenBank/DDBJ databases">
        <authorList>
            <person name="Shen W."/>
            <person name="Cai J."/>
        </authorList>
    </citation>
    <scope>NUCLEOTIDE SEQUENCE [LARGE SCALE GENOMIC DNA]</scope>
    <source>
        <strain evidence="10 11">D6-4</strain>
    </source>
</reference>
<keyword evidence="5" id="KW-1015">Disulfide bond</keyword>
<evidence type="ECO:0000256" key="5">
    <source>
        <dbReference type="ARBA" id="ARBA00023157"/>
    </source>
</evidence>
<dbReference type="InterPro" id="IPR036249">
    <property type="entry name" value="Thioredoxin-like_sf"/>
</dbReference>
<dbReference type="PANTHER" id="PTHR45663">
    <property type="entry name" value="GEO12009P1"/>
    <property type="match status" value="1"/>
</dbReference>
<keyword evidence="3" id="KW-0813">Transport</keyword>